<reference evidence="1 2" key="1">
    <citation type="submission" date="2023-06" db="EMBL/GenBank/DDBJ databases">
        <authorList>
            <person name="Ye Y.-Q."/>
            <person name="Du Z.-J."/>
        </authorList>
    </citation>
    <scope>NUCLEOTIDE SEQUENCE [LARGE SCALE GENOMIC DNA]</scope>
    <source>
        <strain evidence="1 2">SDUM287046</strain>
    </source>
</reference>
<protein>
    <submittedName>
        <fullName evidence="1">Four-helix bundle copper-binding protein</fullName>
    </submittedName>
</protein>
<dbReference type="Gene3D" id="1.20.1270.360">
    <property type="match status" value="1"/>
</dbReference>
<dbReference type="RefSeq" id="WP_290254035.1">
    <property type="nucleotide sequence ID" value="NZ_JAUGQQ010000003.1"/>
</dbReference>
<dbReference type="PANTHER" id="PTHR37310">
    <property type="entry name" value="CYTOPLASMIC PROTEIN-RELATED"/>
    <property type="match status" value="1"/>
</dbReference>
<dbReference type="InterPro" id="IPR005560">
    <property type="entry name" value="Csp_YhjQ"/>
</dbReference>
<proteinExistence type="predicted"/>
<gene>
    <name evidence="1" type="ORF">QRD02_06065</name>
</gene>
<keyword evidence="2" id="KW-1185">Reference proteome</keyword>
<evidence type="ECO:0000313" key="2">
    <source>
        <dbReference type="Proteomes" id="UP001244787"/>
    </source>
</evidence>
<name>A0ABT8DJ63_9FLAO</name>
<comment type="caution">
    <text evidence="1">The sequence shown here is derived from an EMBL/GenBank/DDBJ whole genome shotgun (WGS) entry which is preliminary data.</text>
</comment>
<dbReference type="CDD" id="cd08026">
    <property type="entry name" value="DUF326"/>
    <property type="match status" value="1"/>
</dbReference>
<dbReference type="PANTHER" id="PTHR37310:SF1">
    <property type="entry name" value="CYTOPLASMIC PROTEIN"/>
    <property type="match status" value="1"/>
</dbReference>
<dbReference type="Pfam" id="PF03860">
    <property type="entry name" value="Csp"/>
    <property type="match status" value="1"/>
</dbReference>
<sequence length="106" mass="11877">MKNEKLIEALNNCAAHCNYCADACLDEDNIQMMVDCIRIDRACAEVCNTTANLLAANFENVRAMVEYCQQICTQCAEECEKHDHDHCKECAEACRKCAEACEAYLG</sequence>
<dbReference type="Proteomes" id="UP001244787">
    <property type="component" value="Unassembled WGS sequence"/>
</dbReference>
<dbReference type="EMBL" id="JAUGQQ010000003">
    <property type="protein sequence ID" value="MDN3723940.1"/>
    <property type="molecule type" value="Genomic_DNA"/>
</dbReference>
<accession>A0ABT8DJ63</accession>
<organism evidence="1 2">
    <name type="scientific">Aequorivita aurantiaca</name>
    <dbReference type="NCBI Taxonomy" id="3053356"/>
    <lineage>
        <taxon>Bacteria</taxon>
        <taxon>Pseudomonadati</taxon>
        <taxon>Bacteroidota</taxon>
        <taxon>Flavobacteriia</taxon>
        <taxon>Flavobacteriales</taxon>
        <taxon>Flavobacteriaceae</taxon>
        <taxon>Aequorivita</taxon>
    </lineage>
</organism>
<dbReference type="InterPro" id="IPR044543">
    <property type="entry name" value="YHJQ-like"/>
</dbReference>
<evidence type="ECO:0000313" key="1">
    <source>
        <dbReference type="EMBL" id="MDN3723940.1"/>
    </source>
</evidence>